<evidence type="ECO:0000259" key="1">
    <source>
        <dbReference type="Pfam" id="PF12937"/>
    </source>
</evidence>
<dbReference type="FunFam" id="3.80.10.10:FF:000257">
    <property type="entry name" value="F-box protein FBW2"/>
    <property type="match status" value="1"/>
</dbReference>
<accession>A0A843WYI5</accession>
<reference evidence="2" key="1">
    <citation type="submission" date="2017-07" db="EMBL/GenBank/DDBJ databases">
        <title>Taro Niue Genome Assembly and Annotation.</title>
        <authorList>
            <person name="Atibalentja N."/>
            <person name="Keating K."/>
            <person name="Fields C.J."/>
        </authorList>
    </citation>
    <scope>NUCLEOTIDE SEQUENCE</scope>
    <source>
        <strain evidence="2">Niue_2</strain>
        <tissue evidence="2">Leaf</tissue>
    </source>
</reference>
<comment type="caution">
    <text evidence="2">The sequence shown here is derived from an EMBL/GenBank/DDBJ whole genome shotgun (WGS) entry which is preliminary data.</text>
</comment>
<protein>
    <recommendedName>
        <fullName evidence="1">F-box domain-containing protein</fullName>
    </recommendedName>
</protein>
<dbReference type="SUPFAM" id="SSF52047">
    <property type="entry name" value="RNI-like"/>
    <property type="match status" value="1"/>
</dbReference>
<gene>
    <name evidence="2" type="ORF">Taro_044533</name>
</gene>
<dbReference type="InterPro" id="IPR001810">
    <property type="entry name" value="F-box_dom"/>
</dbReference>
<organism evidence="2 3">
    <name type="scientific">Colocasia esculenta</name>
    <name type="common">Wild taro</name>
    <name type="synonym">Arum esculentum</name>
    <dbReference type="NCBI Taxonomy" id="4460"/>
    <lineage>
        <taxon>Eukaryota</taxon>
        <taxon>Viridiplantae</taxon>
        <taxon>Streptophyta</taxon>
        <taxon>Embryophyta</taxon>
        <taxon>Tracheophyta</taxon>
        <taxon>Spermatophyta</taxon>
        <taxon>Magnoliopsida</taxon>
        <taxon>Liliopsida</taxon>
        <taxon>Araceae</taxon>
        <taxon>Aroideae</taxon>
        <taxon>Colocasieae</taxon>
        <taxon>Colocasia</taxon>
    </lineage>
</organism>
<evidence type="ECO:0000313" key="2">
    <source>
        <dbReference type="EMBL" id="MQM11628.1"/>
    </source>
</evidence>
<dbReference type="PANTHER" id="PTHR38926:SF2">
    <property type="entry name" value="F-BOX_LRR-REPEAT PROTEIN 21-RELATED"/>
    <property type="match status" value="1"/>
</dbReference>
<dbReference type="AlphaFoldDB" id="A0A843WYI5"/>
<dbReference type="InterPro" id="IPR032675">
    <property type="entry name" value="LRR_dom_sf"/>
</dbReference>
<dbReference type="Gene3D" id="3.80.10.10">
    <property type="entry name" value="Ribonuclease Inhibitor"/>
    <property type="match status" value="2"/>
</dbReference>
<name>A0A843WYI5_COLES</name>
<keyword evidence="3" id="KW-1185">Reference proteome</keyword>
<dbReference type="EMBL" id="NMUH01005039">
    <property type="protein sequence ID" value="MQM11628.1"/>
    <property type="molecule type" value="Genomic_DNA"/>
</dbReference>
<dbReference type="OrthoDB" id="550575at2759"/>
<feature type="domain" description="F-box" evidence="1">
    <location>
        <begin position="33"/>
        <end position="72"/>
    </location>
</feature>
<dbReference type="Proteomes" id="UP000652761">
    <property type="component" value="Unassembled WGS sequence"/>
</dbReference>
<sequence>MEICRYSEGVSSPVANMSENSEFRCWDEMIPDALGLIFRNLSLQDVLTLVPSVCKSWRKAVSGPYCWQEINIDEWCQRCKPEHIVRMLQVLIPRSSGSLHKLSVSSLPSDLVFHYIAEHARSLRTLEMPRSEISDSVVEEVAGKLSNITFLDVSYCVRIGARALEAFGKHCKFLVNLKRVMHPVEVVDKMCQDDEAHAIACTMPKLKHLEIAYLLLTNAGILEILSGCKELEFLDMRGCWDVKLDQNFLKEKYSGLKVLGPLIVDCFERNYWDDCSDYSDSSGYLSWEFMDDVVGDYYSGVSDEDDAWDEEQALESLEVRFYGDGFDDAFAGLDWPPSP</sequence>
<dbReference type="PANTHER" id="PTHR38926">
    <property type="entry name" value="F-BOX DOMAIN CONTAINING PROTEIN, EXPRESSED"/>
    <property type="match status" value="1"/>
</dbReference>
<evidence type="ECO:0000313" key="3">
    <source>
        <dbReference type="Proteomes" id="UP000652761"/>
    </source>
</evidence>
<proteinExistence type="predicted"/>
<dbReference type="FunFam" id="1.20.1280.50:FF:000022">
    <property type="entry name" value="F-box protein FBW2"/>
    <property type="match status" value="1"/>
</dbReference>
<dbReference type="Pfam" id="PF12937">
    <property type="entry name" value="F-box-like"/>
    <property type="match status" value="1"/>
</dbReference>
<dbReference type="Gene3D" id="1.20.1280.50">
    <property type="match status" value="1"/>
</dbReference>